<feature type="transmembrane region" description="Helical" evidence="1">
    <location>
        <begin position="16"/>
        <end position="35"/>
    </location>
</feature>
<comment type="caution">
    <text evidence="2">The sequence shown here is derived from an EMBL/GenBank/DDBJ whole genome shotgun (WGS) entry which is preliminary data.</text>
</comment>
<proteinExistence type="predicted"/>
<name>A0A7K0J879_9ACTN</name>
<organism evidence="2 3">
    <name type="scientific">Cutibacterium porci</name>
    <dbReference type="NCBI Taxonomy" id="2605781"/>
    <lineage>
        <taxon>Bacteria</taxon>
        <taxon>Bacillati</taxon>
        <taxon>Actinomycetota</taxon>
        <taxon>Actinomycetes</taxon>
        <taxon>Propionibacteriales</taxon>
        <taxon>Propionibacteriaceae</taxon>
        <taxon>Cutibacterium</taxon>
    </lineage>
</organism>
<sequence>MWQHPRDLSLQPLARHLVFIGFAPGAILAFGWAFCAAHGANGSHRVPHAHSCPRDSIASAIARARRAVST</sequence>
<keyword evidence="1" id="KW-1133">Transmembrane helix</keyword>
<accession>A0A7K0J879</accession>
<keyword evidence="1" id="KW-0812">Transmembrane</keyword>
<dbReference type="Proteomes" id="UP000466104">
    <property type="component" value="Unassembled WGS sequence"/>
</dbReference>
<gene>
    <name evidence="2" type="ORF">FYJ43_08990</name>
</gene>
<reference evidence="2 3" key="1">
    <citation type="submission" date="2019-08" db="EMBL/GenBank/DDBJ databases">
        <title>In-depth cultivation of the pig gut microbiome towards novel bacterial diversity and tailored functional studies.</title>
        <authorList>
            <person name="Wylensek D."/>
            <person name="Hitch T.C.A."/>
            <person name="Clavel T."/>
        </authorList>
    </citation>
    <scope>NUCLEOTIDE SEQUENCE [LARGE SCALE GENOMIC DNA]</scope>
    <source>
        <strain evidence="2 3">WCA-380-WT-3A</strain>
    </source>
</reference>
<keyword evidence="1" id="KW-0472">Membrane</keyword>
<dbReference type="EMBL" id="VUMG01000003">
    <property type="protein sequence ID" value="MSS46161.1"/>
    <property type="molecule type" value="Genomic_DNA"/>
</dbReference>
<evidence type="ECO:0000256" key="1">
    <source>
        <dbReference type="SAM" id="Phobius"/>
    </source>
</evidence>
<keyword evidence="3" id="KW-1185">Reference proteome</keyword>
<evidence type="ECO:0000313" key="2">
    <source>
        <dbReference type="EMBL" id="MSS46161.1"/>
    </source>
</evidence>
<evidence type="ECO:0000313" key="3">
    <source>
        <dbReference type="Proteomes" id="UP000466104"/>
    </source>
</evidence>
<protein>
    <submittedName>
        <fullName evidence="2">Uncharacterized protein</fullName>
    </submittedName>
</protein>
<dbReference type="AlphaFoldDB" id="A0A7K0J879"/>